<dbReference type="Proteomes" id="UP000565576">
    <property type="component" value="Unassembled WGS sequence"/>
</dbReference>
<organism evidence="2 3">
    <name type="scientific">Rhizobium lusitanum</name>
    <dbReference type="NCBI Taxonomy" id="293958"/>
    <lineage>
        <taxon>Bacteria</taxon>
        <taxon>Pseudomonadati</taxon>
        <taxon>Pseudomonadota</taxon>
        <taxon>Alphaproteobacteria</taxon>
        <taxon>Hyphomicrobiales</taxon>
        <taxon>Rhizobiaceae</taxon>
        <taxon>Rhizobium/Agrobacterium group</taxon>
        <taxon>Rhizobium</taxon>
    </lineage>
</organism>
<gene>
    <name evidence="2" type="ORF">GGD46_005084</name>
</gene>
<proteinExistence type="predicted"/>
<name>A0A7X0IV99_9HYPH</name>
<dbReference type="EMBL" id="JACHBG010000016">
    <property type="protein sequence ID" value="MBB6487774.1"/>
    <property type="molecule type" value="Genomic_DNA"/>
</dbReference>
<evidence type="ECO:0000313" key="2">
    <source>
        <dbReference type="EMBL" id="MBB6487774.1"/>
    </source>
</evidence>
<evidence type="ECO:0000313" key="3">
    <source>
        <dbReference type="Proteomes" id="UP000565576"/>
    </source>
</evidence>
<dbReference type="AlphaFoldDB" id="A0A7X0IV99"/>
<dbReference type="RefSeq" id="WP_184708956.1">
    <property type="nucleotide sequence ID" value="NZ_JACHBG010000016.1"/>
</dbReference>
<keyword evidence="1" id="KW-0732">Signal</keyword>
<reference evidence="2 3" key="1">
    <citation type="submission" date="2020-08" db="EMBL/GenBank/DDBJ databases">
        <title>Genomic Encyclopedia of Type Strains, Phase IV (KMG-V): Genome sequencing to study the core and pangenomes of soil and plant-associated prokaryotes.</title>
        <authorList>
            <person name="Whitman W."/>
        </authorList>
    </citation>
    <scope>NUCLEOTIDE SEQUENCE [LARGE SCALE GENOMIC DNA]</scope>
    <source>
        <strain evidence="2 3">SEMIA 4060</strain>
    </source>
</reference>
<comment type="caution">
    <text evidence="2">The sequence shown here is derived from an EMBL/GenBank/DDBJ whole genome shotgun (WGS) entry which is preliminary data.</text>
</comment>
<feature type="chain" id="PRO_5031288925" evidence="1">
    <location>
        <begin position="26"/>
        <end position="189"/>
    </location>
</feature>
<accession>A0A7X0IV99</accession>
<evidence type="ECO:0000256" key="1">
    <source>
        <dbReference type="SAM" id="SignalP"/>
    </source>
</evidence>
<sequence>MKHHLFSRFLSSITIFALSWTLVSADQLPDEFKAAKLNIYGTEFGNLSWGGINAIKSKQLMQNIGGKWVMLDRIDVSQDKIEKGCKENSVTFTIIDEYSFSRQWDKGDGTDIYINKTGLLYNVRKDYKARIDQQLAALGNSSPATRESAASGLLQYANQESLLVLYSPNVLLEIGTSNGFPLLYGRCPK</sequence>
<feature type="signal peptide" evidence="1">
    <location>
        <begin position="1"/>
        <end position="25"/>
    </location>
</feature>
<protein>
    <submittedName>
        <fullName evidence="2">Uncharacterized protein</fullName>
    </submittedName>
</protein>